<evidence type="ECO:0000313" key="10">
    <source>
        <dbReference type="Proteomes" id="UP001152799"/>
    </source>
</evidence>
<dbReference type="EMBL" id="OU892282">
    <property type="protein sequence ID" value="CAG9770429.1"/>
    <property type="molecule type" value="Genomic_DNA"/>
</dbReference>
<dbReference type="AlphaFoldDB" id="A0A9N9MU04"/>
<dbReference type="InterPro" id="IPR000276">
    <property type="entry name" value="GPCR_Rhodpsn"/>
</dbReference>
<evidence type="ECO:0000256" key="3">
    <source>
        <dbReference type="ARBA" id="ARBA00022475"/>
    </source>
</evidence>
<dbReference type="InterPro" id="IPR017452">
    <property type="entry name" value="GPCR_Rhodpsn_7TM"/>
</dbReference>
<keyword evidence="10" id="KW-1185">Reference proteome</keyword>
<keyword evidence="5 7" id="KW-1133">Transmembrane helix</keyword>
<evidence type="ECO:0000256" key="4">
    <source>
        <dbReference type="ARBA" id="ARBA00022692"/>
    </source>
</evidence>
<sequence>MCAAFDSEGTLQNNFINNIADTPEFMNTFSFRISYSSLFFVPIFIMVVCYTHILFVVKKQQNRWNNLSRIGSTRIKGKPSQKLSRERKQLEGNVRAIYTTLLILGSCFLGWAPALLMYTLTCISGCYIAGKDLEDLNCNHLYLVLVLRLTDNILTISKMLANPIIYSIRMREIKEGTHRMFLAIAGLFCKSKRNELEASGFYYRSRLHNSSGGTIQVRMTSIKTSRNGNDSIMNKEDNTFL</sequence>
<dbReference type="PANTHER" id="PTHR22750">
    <property type="entry name" value="G-PROTEIN COUPLED RECEPTOR"/>
    <property type="match status" value="1"/>
</dbReference>
<dbReference type="Pfam" id="PF00001">
    <property type="entry name" value="7tm_1"/>
    <property type="match status" value="1"/>
</dbReference>
<feature type="transmembrane region" description="Helical" evidence="7">
    <location>
        <begin position="96"/>
        <end position="120"/>
    </location>
</feature>
<evidence type="ECO:0000256" key="7">
    <source>
        <dbReference type="SAM" id="Phobius"/>
    </source>
</evidence>
<dbReference type="GO" id="GO:0004930">
    <property type="term" value="F:G protein-coupled receptor activity"/>
    <property type="evidence" value="ECO:0007669"/>
    <property type="project" value="InterPro"/>
</dbReference>
<keyword evidence="6 7" id="KW-0472">Membrane</keyword>
<evidence type="ECO:0000259" key="8">
    <source>
        <dbReference type="PROSITE" id="PS50262"/>
    </source>
</evidence>
<evidence type="ECO:0000256" key="1">
    <source>
        <dbReference type="ARBA" id="ARBA00004651"/>
    </source>
</evidence>
<feature type="transmembrane region" description="Helical" evidence="7">
    <location>
        <begin position="33"/>
        <end position="57"/>
    </location>
</feature>
<reference evidence="9" key="1">
    <citation type="submission" date="2022-01" db="EMBL/GenBank/DDBJ databases">
        <authorList>
            <person name="King R."/>
        </authorList>
    </citation>
    <scope>NUCLEOTIDE SEQUENCE</scope>
</reference>
<gene>
    <name evidence="9" type="ORF">CEUTPL_LOCUS10882</name>
</gene>
<keyword evidence="3" id="KW-1003">Cell membrane</keyword>
<protein>
    <recommendedName>
        <fullName evidence="8">G-protein coupled receptors family 1 profile domain-containing protein</fullName>
    </recommendedName>
</protein>
<comment type="subcellular location">
    <subcellularLocation>
        <location evidence="1">Cell membrane</location>
        <topology evidence="1">Multi-pass membrane protein</topology>
    </subcellularLocation>
</comment>
<evidence type="ECO:0000313" key="9">
    <source>
        <dbReference type="EMBL" id="CAG9770429.1"/>
    </source>
</evidence>
<keyword evidence="4 7" id="KW-0812">Transmembrane</keyword>
<accession>A0A9N9MU04</accession>
<proteinExistence type="inferred from homology"/>
<feature type="domain" description="G-protein coupled receptors family 1 profile" evidence="8">
    <location>
        <begin position="1"/>
        <end position="166"/>
    </location>
</feature>
<dbReference type="OrthoDB" id="9894375at2759"/>
<evidence type="ECO:0000256" key="5">
    <source>
        <dbReference type="ARBA" id="ARBA00022989"/>
    </source>
</evidence>
<comment type="similarity">
    <text evidence="2">Belongs to the G-protein coupled receptor 1 family.</text>
</comment>
<dbReference type="Proteomes" id="UP001152799">
    <property type="component" value="Chromosome 6"/>
</dbReference>
<dbReference type="PROSITE" id="PS50262">
    <property type="entry name" value="G_PROTEIN_RECEP_F1_2"/>
    <property type="match status" value="1"/>
</dbReference>
<organism evidence="9 10">
    <name type="scientific">Ceutorhynchus assimilis</name>
    <name type="common">cabbage seed weevil</name>
    <dbReference type="NCBI Taxonomy" id="467358"/>
    <lineage>
        <taxon>Eukaryota</taxon>
        <taxon>Metazoa</taxon>
        <taxon>Ecdysozoa</taxon>
        <taxon>Arthropoda</taxon>
        <taxon>Hexapoda</taxon>
        <taxon>Insecta</taxon>
        <taxon>Pterygota</taxon>
        <taxon>Neoptera</taxon>
        <taxon>Endopterygota</taxon>
        <taxon>Coleoptera</taxon>
        <taxon>Polyphaga</taxon>
        <taxon>Cucujiformia</taxon>
        <taxon>Curculionidae</taxon>
        <taxon>Ceutorhynchinae</taxon>
        <taxon>Ceutorhynchus</taxon>
    </lineage>
</organism>
<dbReference type="SUPFAM" id="SSF81321">
    <property type="entry name" value="Family A G protein-coupled receptor-like"/>
    <property type="match status" value="1"/>
</dbReference>
<dbReference type="Gene3D" id="1.20.1070.10">
    <property type="entry name" value="Rhodopsin 7-helix transmembrane proteins"/>
    <property type="match status" value="1"/>
</dbReference>
<evidence type="ECO:0000256" key="2">
    <source>
        <dbReference type="ARBA" id="ARBA00010663"/>
    </source>
</evidence>
<dbReference type="PRINTS" id="PR00237">
    <property type="entry name" value="GPCRRHODOPSN"/>
</dbReference>
<name>A0A9N9MU04_9CUCU</name>
<evidence type="ECO:0000256" key="6">
    <source>
        <dbReference type="ARBA" id="ARBA00023136"/>
    </source>
</evidence>
<dbReference type="GO" id="GO:0005886">
    <property type="term" value="C:plasma membrane"/>
    <property type="evidence" value="ECO:0007669"/>
    <property type="project" value="UniProtKB-SubCell"/>
</dbReference>